<evidence type="ECO:0000313" key="3">
    <source>
        <dbReference type="EMBL" id="KXZ55389.1"/>
    </source>
</evidence>
<feature type="region of interest" description="Disordered" evidence="1">
    <location>
        <begin position="1571"/>
        <end position="1601"/>
    </location>
</feature>
<dbReference type="PANTHER" id="PTHR43081:SF1">
    <property type="entry name" value="ADENYLATE CYCLASE, TERMINAL-DIFFERENTIATION SPECIFIC"/>
    <property type="match status" value="1"/>
</dbReference>
<dbReference type="SUPFAM" id="SSF55073">
    <property type="entry name" value="Nucleotide cyclase"/>
    <property type="match status" value="2"/>
</dbReference>
<dbReference type="EMBL" id="LSYV01000004">
    <property type="protein sequence ID" value="KXZ55389.1"/>
    <property type="molecule type" value="Genomic_DNA"/>
</dbReference>
<gene>
    <name evidence="3" type="ORF">GPECTOR_3g515</name>
</gene>
<keyword evidence="2" id="KW-0812">Transmembrane</keyword>
<feature type="region of interest" description="Disordered" evidence="1">
    <location>
        <begin position="889"/>
        <end position="931"/>
    </location>
</feature>
<dbReference type="InterPro" id="IPR006059">
    <property type="entry name" value="SBP"/>
</dbReference>
<reference evidence="4" key="1">
    <citation type="journal article" date="2016" name="Nat. Commun.">
        <title>The Gonium pectorale genome demonstrates co-option of cell cycle regulation during the evolution of multicellularity.</title>
        <authorList>
            <person name="Hanschen E.R."/>
            <person name="Marriage T.N."/>
            <person name="Ferris P.J."/>
            <person name="Hamaji T."/>
            <person name="Toyoda A."/>
            <person name="Fujiyama A."/>
            <person name="Neme R."/>
            <person name="Noguchi H."/>
            <person name="Minakuchi Y."/>
            <person name="Suzuki M."/>
            <person name="Kawai-Toyooka H."/>
            <person name="Smith D.R."/>
            <person name="Sparks H."/>
            <person name="Anderson J."/>
            <person name="Bakaric R."/>
            <person name="Luria V."/>
            <person name="Karger A."/>
            <person name="Kirschner M.W."/>
            <person name="Durand P.M."/>
            <person name="Michod R.E."/>
            <person name="Nozaki H."/>
            <person name="Olson B.J."/>
        </authorList>
    </citation>
    <scope>NUCLEOTIDE SEQUENCE [LARGE SCALE GENOMIC DNA]</scope>
    <source>
        <strain evidence="4">NIES-2863</strain>
    </source>
</reference>
<keyword evidence="2" id="KW-1133">Transmembrane helix</keyword>
<protein>
    <submittedName>
        <fullName evidence="3">Uncharacterized protein</fullName>
    </submittedName>
</protein>
<dbReference type="InterPro" id="IPR050697">
    <property type="entry name" value="Adenylyl/Guanylyl_Cyclase_3/4"/>
</dbReference>
<feature type="region of interest" description="Disordered" evidence="1">
    <location>
        <begin position="1458"/>
        <end position="1478"/>
    </location>
</feature>
<sequence length="1718" mass="178752">MLLQRGWPPVRLRRASPLQDAKLSVGLRVLVPDVYAPWLVPTLDRFSEVNGVPVDLNVQPLSAVLPTILADAKLPASGQHAVWLQTTLSTQHLADTGMAVDISHLVESSQSSLQWPDIFQLFRLQLASYRGTTYALPLDGSTLYMVARRDVFDRLGQEAPMTWQGLVDFVAAYPDSIRAAAAGLEGNAEQLPPYAVCLPLGASCRQLSLLQAIWSSIAQTQGFQQGVHFDTATLEPLLDTPAGREAFRVAVRLLAAAAPAEPEERCSAGSLAFARGRCALVVAGFVPQMRMLILPEYNATISMGTLKMHPVPGSSVVWARDPGGGTGGELRACTRQLCPHATNRTVGNGSTALVNHTPLSPGSNLAGVVNSAQPLIVQHIAYALLEYLGSPDRYGPGEPALMLQTVAPVRERVVSTEAVALWAAAGYNVSLMRDVMPAISFTRLHPNRAWDLRMPYHMVYYEVLDDVLGGLRNGSVRLDEDLQYSTRQQRAASAPWGPVFSIKPCLYQTPVRERVVSTEAVALWAAAGYNVSLMRDVMPAISFTRLHPNRAWDLRMPYHMVYYEVLDDVLGGLRNGSVRLDEDLQYSTRQQRAASAPSTGPAAALALVRASRRLLQAAVSRQAPQPPQGDGASPPAPQDPAGEPPAAPPSTPPIAVLPPKSLSQALQEGQARLAAYYDPQVFLLKYLHSLDIHQVSSSGTDARAPKKGFAASLAAALAVSALVLVGFVAGGALLWWRRRRRRRRRGNLDWVKRLGKPGTAPVPVALCVTDIQDSTSLWEALPAAVMSEAVRLHHAAVRRLTCFHGGYESSTEGDSFILAFASVKQAAAFALDLQAQLLQQPWPAELLRQPLLAPPASLPPPGHAQAGRPSFSSRCGAAAHDAAVARFSEWSTTSGPGEEAAEDGDGGAVGVGDSGDGLGAPSGYQSLLPHPRMRPPALPPMIESPLAPPRGLRVRVGISWAVPSAAELQYNTAAARMVYGGPCVAAAKALADMAAGGQVVMSAGALAELEAECGAGPGGKPPGAMILHMGTYALPRPHSSGQRGGGSLALGTPGGGASGTGAVASGALAGLTGAIPQLVLVGTGISGSGGPTSATGTGLGIRAGTETGTGAAADALGSGRTASKTPAPPAHWLSWFYSPHSETSSRQFVSSQSGSALVAAVPPAPPPPPHHELRAVYWLTSPALSPRLAFVPPLRVPSEATPLYEVYGAPVGRLSYAVVQLPAVPVLLAWSRDVAEEALRLFADAATATLQRLAGRGSCYMLPCGAERWKARAAFANAAAAVWWALNLRGELLAAPWPQELLSHELCEVVEAPTAVPDPRVAGTRALASPLIKRSRRRSLTSCLAPAHGAADAGHGELHSPPAAAAVHAAAAGPRPSLPPPEASCSGNRRRLRFHRCSESDLGPDFRFAFFPPATDVGVGHRTGLHVLCSSSQLAGSHIHLAQRQEVSFAEQLRQARRPSAWGSESAGGSASSRGTEPGRLLTAAVAAAVAAPPGAPREGVGAGGMRAGVCSGPAEWFLQDATHSLAYTGRPVSAAAKLAAAAASGQVLCDEATQQEVLAEQMWAAGVEEAVGPGPPAQAGRGASAAPEAPPEDPSAQQAGLGMPAAVKEAVGSGGREQDAEAAAAVARPQVLAFAPALDGSSSTVKKKILSRAFVCRVAERGAPGAAGKGAAIGASAAPPPPSSGTGFPRLLSLSIRPRRASTSDASAAATGSTAGP</sequence>
<dbReference type="Pfam" id="PF13416">
    <property type="entry name" value="SBP_bac_8"/>
    <property type="match status" value="1"/>
</dbReference>
<comment type="caution">
    <text evidence="3">The sequence shown here is derived from an EMBL/GenBank/DDBJ whole genome shotgun (WGS) entry which is preliminary data.</text>
</comment>
<dbReference type="SUPFAM" id="SSF53850">
    <property type="entry name" value="Periplasmic binding protein-like II"/>
    <property type="match status" value="1"/>
</dbReference>
<feature type="region of interest" description="Disordered" evidence="1">
    <location>
        <begin position="1364"/>
        <end position="1387"/>
    </location>
</feature>
<accession>A0A150GZV1</accession>
<dbReference type="PANTHER" id="PTHR43081">
    <property type="entry name" value="ADENYLATE CYCLASE, TERMINAL-DIFFERENTIATION SPECIFIC-RELATED"/>
    <property type="match status" value="1"/>
</dbReference>
<feature type="region of interest" description="Disordered" evidence="1">
    <location>
        <begin position="1666"/>
        <end position="1718"/>
    </location>
</feature>
<feature type="region of interest" description="Disordered" evidence="1">
    <location>
        <begin position="853"/>
        <end position="873"/>
    </location>
</feature>
<feature type="compositionally biased region" description="Gly residues" evidence="1">
    <location>
        <begin position="906"/>
        <end position="920"/>
    </location>
</feature>
<feature type="compositionally biased region" description="Low complexity" evidence="1">
    <location>
        <begin position="1460"/>
        <end position="1473"/>
    </location>
</feature>
<feature type="region of interest" description="Disordered" evidence="1">
    <location>
        <begin position="618"/>
        <end position="658"/>
    </location>
</feature>
<feature type="compositionally biased region" description="Low complexity" evidence="1">
    <location>
        <begin position="1666"/>
        <end position="1678"/>
    </location>
</feature>
<keyword evidence="4" id="KW-1185">Reference proteome</keyword>
<dbReference type="InterPro" id="IPR029787">
    <property type="entry name" value="Nucleotide_cyclase"/>
</dbReference>
<feature type="compositionally biased region" description="Low complexity" evidence="1">
    <location>
        <begin position="1690"/>
        <end position="1718"/>
    </location>
</feature>
<dbReference type="Gene3D" id="3.30.70.1230">
    <property type="entry name" value="Nucleotide cyclase"/>
    <property type="match status" value="3"/>
</dbReference>
<dbReference type="Proteomes" id="UP000075714">
    <property type="component" value="Unassembled WGS sequence"/>
</dbReference>
<proteinExistence type="predicted"/>
<name>A0A150GZV1_GONPE</name>
<feature type="compositionally biased region" description="Pro residues" evidence="1">
    <location>
        <begin position="853"/>
        <end position="862"/>
    </location>
</feature>
<dbReference type="Gene3D" id="3.40.190.10">
    <property type="entry name" value="Periplasmic binding protein-like II"/>
    <property type="match status" value="2"/>
</dbReference>
<organism evidence="3 4">
    <name type="scientific">Gonium pectorale</name>
    <name type="common">Green alga</name>
    <dbReference type="NCBI Taxonomy" id="33097"/>
    <lineage>
        <taxon>Eukaryota</taxon>
        <taxon>Viridiplantae</taxon>
        <taxon>Chlorophyta</taxon>
        <taxon>core chlorophytes</taxon>
        <taxon>Chlorophyceae</taxon>
        <taxon>CS clade</taxon>
        <taxon>Chlamydomonadales</taxon>
        <taxon>Volvocaceae</taxon>
        <taxon>Gonium</taxon>
    </lineage>
</organism>
<evidence type="ECO:0000256" key="2">
    <source>
        <dbReference type="SAM" id="Phobius"/>
    </source>
</evidence>
<keyword evidence="2" id="KW-0472">Membrane</keyword>
<evidence type="ECO:0000256" key="1">
    <source>
        <dbReference type="SAM" id="MobiDB-lite"/>
    </source>
</evidence>
<feature type="compositionally biased region" description="Pro residues" evidence="1">
    <location>
        <begin position="634"/>
        <end position="656"/>
    </location>
</feature>
<feature type="transmembrane region" description="Helical" evidence="2">
    <location>
        <begin position="713"/>
        <end position="736"/>
    </location>
</feature>
<feature type="compositionally biased region" description="Low complexity" evidence="1">
    <location>
        <begin position="1571"/>
        <end position="1588"/>
    </location>
</feature>
<dbReference type="OrthoDB" id="2021138at2759"/>
<evidence type="ECO:0000313" key="4">
    <source>
        <dbReference type="Proteomes" id="UP000075714"/>
    </source>
</evidence>